<dbReference type="PANTHER" id="PTHR47706:SF4">
    <property type="entry name" value="NMRA-LIKE DOMAIN-CONTAINING PROTEIN"/>
    <property type="match status" value="1"/>
</dbReference>
<comment type="similarity">
    <text evidence="1">Belongs to the NmrA-type oxidoreductase family. Isoflavone reductase subfamily.</text>
</comment>
<proteinExistence type="inferred from homology"/>
<reference evidence="5" key="1">
    <citation type="submission" date="2023-06" db="EMBL/GenBank/DDBJ databases">
        <title>Multi-omics analyses reveal the molecular pathogenesis toolkit of Lasiodiplodia hormozganensis, a cross-kingdom pathogen.</title>
        <authorList>
            <person name="Felix C."/>
            <person name="Meneses R."/>
            <person name="Goncalves M.F.M."/>
            <person name="Tilleman L."/>
            <person name="Duarte A.S."/>
            <person name="Jorrin-Novo J.V."/>
            <person name="Van De Peer Y."/>
            <person name="Deforce D."/>
            <person name="Van Nieuwerburgh F."/>
            <person name="Esteves A.C."/>
            <person name="Alves A."/>
        </authorList>
    </citation>
    <scope>NUCLEOTIDE SEQUENCE</scope>
    <source>
        <strain evidence="5">CBS 339.90</strain>
    </source>
</reference>
<dbReference type="AlphaFoldDB" id="A0AA40BYT0"/>
<dbReference type="EMBL" id="JAUJDW010000178">
    <property type="protein sequence ID" value="KAK0618697.1"/>
    <property type="molecule type" value="Genomic_DNA"/>
</dbReference>
<dbReference type="SUPFAM" id="SSF51735">
    <property type="entry name" value="NAD(P)-binding Rossmann-fold domains"/>
    <property type="match status" value="1"/>
</dbReference>
<feature type="domain" description="NmrA-like" evidence="4">
    <location>
        <begin position="44"/>
        <end position="233"/>
    </location>
</feature>
<accession>A0AA40BYT0</accession>
<evidence type="ECO:0000256" key="1">
    <source>
        <dbReference type="ARBA" id="ARBA00005725"/>
    </source>
</evidence>
<comment type="caution">
    <text evidence="5">The sequence shown here is derived from an EMBL/GenBank/DDBJ whole genome shotgun (WGS) entry which is preliminary data.</text>
</comment>
<keyword evidence="3" id="KW-0560">Oxidoreductase</keyword>
<organism evidence="5 6">
    <name type="scientific">Lasiodiplodia hormozganensis</name>
    <dbReference type="NCBI Taxonomy" id="869390"/>
    <lineage>
        <taxon>Eukaryota</taxon>
        <taxon>Fungi</taxon>
        <taxon>Dikarya</taxon>
        <taxon>Ascomycota</taxon>
        <taxon>Pezizomycotina</taxon>
        <taxon>Dothideomycetes</taxon>
        <taxon>Dothideomycetes incertae sedis</taxon>
        <taxon>Botryosphaeriales</taxon>
        <taxon>Botryosphaeriaceae</taxon>
        <taxon>Lasiodiplodia</taxon>
    </lineage>
</organism>
<gene>
    <name evidence="5" type="primary">PLR_Lu2</name>
    <name evidence="5" type="ORF">DIS24_g11616</name>
</gene>
<dbReference type="Pfam" id="PF05368">
    <property type="entry name" value="NmrA"/>
    <property type="match status" value="1"/>
</dbReference>
<dbReference type="Gene3D" id="3.90.25.10">
    <property type="entry name" value="UDP-galactose 4-epimerase, domain 1"/>
    <property type="match status" value="1"/>
</dbReference>
<keyword evidence="2" id="KW-0521">NADP</keyword>
<dbReference type="Proteomes" id="UP001175001">
    <property type="component" value="Unassembled WGS sequence"/>
</dbReference>
<dbReference type="PANTHER" id="PTHR47706">
    <property type="entry name" value="NMRA-LIKE FAMILY PROTEIN"/>
    <property type="match status" value="1"/>
</dbReference>
<dbReference type="InterPro" id="IPR036291">
    <property type="entry name" value="NAD(P)-bd_dom_sf"/>
</dbReference>
<protein>
    <submittedName>
        <fullName evidence="5">Bifunctional pinoresinol-lariciresinol reductase 2</fullName>
    </submittedName>
</protein>
<evidence type="ECO:0000259" key="4">
    <source>
        <dbReference type="Pfam" id="PF05368"/>
    </source>
</evidence>
<name>A0AA40BYT0_9PEZI</name>
<evidence type="ECO:0000256" key="2">
    <source>
        <dbReference type="ARBA" id="ARBA00022857"/>
    </source>
</evidence>
<sequence>MKVAVAGGNTSVGLAIVDGIKARGKYECIILGRRPHAEHDVLVVDYANIDSLAAKLEEAQVNVVISALSMQDDACGQAQLNLIEAANRSKCTKRFLPSEFGIQYTAERVKNLTGLSFHYKLTAVEALENTDLEFSLVSCGIYLDYWAASVIPSRLRFCQPYWLDFGHRLAAIPGDGNAPLVLTHTRDVGRFTAALLELPRWERRYTIRGDRLTLNEAVRTAEEVMGVKFAVVHESAEKLREEGATILPGMGGLLDEATRAVMKPRLAHLGINCLEGCMDLDGSASLNVIFSDIKPLTVRDVAEAWKEQFQ</sequence>
<evidence type="ECO:0000313" key="5">
    <source>
        <dbReference type="EMBL" id="KAK0618697.1"/>
    </source>
</evidence>
<dbReference type="InterPro" id="IPR008030">
    <property type="entry name" value="NmrA-like"/>
</dbReference>
<evidence type="ECO:0000313" key="6">
    <source>
        <dbReference type="Proteomes" id="UP001175001"/>
    </source>
</evidence>
<dbReference type="GO" id="GO:0016491">
    <property type="term" value="F:oxidoreductase activity"/>
    <property type="evidence" value="ECO:0007669"/>
    <property type="project" value="UniProtKB-KW"/>
</dbReference>
<dbReference type="Gene3D" id="3.40.50.720">
    <property type="entry name" value="NAD(P)-binding Rossmann-like Domain"/>
    <property type="match status" value="1"/>
</dbReference>
<keyword evidence="6" id="KW-1185">Reference proteome</keyword>
<evidence type="ECO:0000256" key="3">
    <source>
        <dbReference type="ARBA" id="ARBA00023002"/>
    </source>
</evidence>
<dbReference type="InterPro" id="IPR051609">
    <property type="entry name" value="NmrA/Isoflavone_reductase-like"/>
</dbReference>